<proteinExistence type="predicted"/>
<evidence type="ECO:0000313" key="2">
    <source>
        <dbReference type="Proteomes" id="UP000216411"/>
    </source>
</evidence>
<accession>A0A371J442</accession>
<dbReference type="EMBL" id="NOKA02000108">
    <property type="protein sequence ID" value="RDY27483.1"/>
    <property type="molecule type" value="Genomic_DNA"/>
</dbReference>
<dbReference type="OrthoDB" id="8478724at2"/>
<name>A0A371J442_9FIRM</name>
<evidence type="ECO:0008006" key="3">
    <source>
        <dbReference type="Google" id="ProtNLM"/>
    </source>
</evidence>
<keyword evidence="2" id="KW-1185">Reference proteome</keyword>
<sequence length="358" mass="41792">MGITKENIEIIIVEDDSSQQEMYKDSIEEFNIANEKYKIIPHQLINDDDIPNLLYNNHIDAILIDLNWGPEDTENKGNLLVQKVYEDCRIPIFIISGNLQFLYEDYEESPIFKKYQRDDVEVDSVLKEIENIYETGYTKVLGGHSKIDEMLSKVFWEHMSTVIEDWKDQEENDRVQRMLRFATTRINEMLTIDDTDKHDSYDALEFYIRPAIKTKPFTGDIIVYNDRKYVVITAACDMEQDNSDFVVLCQIGCDVIEGIKNRIKAGSNSAEKELHKYVNNGKPRYHLLPPCNAFSGGLIDFQKLLSVEREDFREYTSVVASINPVFVKDIQARFSHYYGRQGQPQLNEVRIINWIRNN</sequence>
<reference evidence="1 2" key="1">
    <citation type="journal article" date="2017" name="Genome Announc.">
        <title>Draft Genome Sequence of a Sporulating and Motile Strain of Lachnotalea glycerini Isolated from Water in Quebec City, Canada.</title>
        <authorList>
            <person name="Maheux A.F."/>
            <person name="Boudreau D.K."/>
            <person name="Berube E."/>
            <person name="Boissinot M."/>
            <person name="Raymond F."/>
            <person name="Brodeur S."/>
            <person name="Corbeil J."/>
            <person name="Isabel S."/>
            <person name="Omar R.F."/>
            <person name="Bergeron M.G."/>
        </authorList>
    </citation>
    <scope>NUCLEOTIDE SEQUENCE [LARGE SCALE GENOMIC DNA]</scope>
    <source>
        <strain evidence="1 2">CCRI-19302</strain>
    </source>
</reference>
<dbReference type="RefSeq" id="WP_094376040.1">
    <property type="nucleotide sequence ID" value="NZ_NOKA02000108.1"/>
</dbReference>
<dbReference type="AlphaFoldDB" id="A0A371J442"/>
<comment type="caution">
    <text evidence="1">The sequence shown here is derived from an EMBL/GenBank/DDBJ whole genome shotgun (WGS) entry which is preliminary data.</text>
</comment>
<evidence type="ECO:0000313" key="1">
    <source>
        <dbReference type="EMBL" id="RDY27483.1"/>
    </source>
</evidence>
<protein>
    <recommendedName>
        <fullName evidence="3">Response regulator</fullName>
    </recommendedName>
</protein>
<organism evidence="1 2">
    <name type="scientific">Lachnotalea glycerini</name>
    <dbReference type="NCBI Taxonomy" id="1763509"/>
    <lineage>
        <taxon>Bacteria</taxon>
        <taxon>Bacillati</taxon>
        <taxon>Bacillota</taxon>
        <taxon>Clostridia</taxon>
        <taxon>Lachnospirales</taxon>
        <taxon>Lachnospiraceae</taxon>
        <taxon>Lachnotalea</taxon>
    </lineage>
</organism>
<gene>
    <name evidence="1" type="ORF">CG710_020675</name>
</gene>
<dbReference type="Proteomes" id="UP000216411">
    <property type="component" value="Unassembled WGS sequence"/>
</dbReference>